<name>A0A926HMY1_9FIRM</name>
<proteinExistence type="predicted"/>
<dbReference type="Proteomes" id="UP000651482">
    <property type="component" value="Unassembled WGS sequence"/>
</dbReference>
<dbReference type="EMBL" id="JACRSN010000007">
    <property type="protein sequence ID" value="MBC8533627.1"/>
    <property type="molecule type" value="Genomic_DNA"/>
</dbReference>
<accession>A0A926HMY1</accession>
<evidence type="ECO:0000313" key="2">
    <source>
        <dbReference type="Proteomes" id="UP000651482"/>
    </source>
</evidence>
<dbReference type="RefSeq" id="WP_249319174.1">
    <property type="nucleotide sequence ID" value="NZ_JACRSN010000007.1"/>
</dbReference>
<reference evidence="1" key="1">
    <citation type="submission" date="2020-08" db="EMBL/GenBank/DDBJ databases">
        <title>Genome public.</title>
        <authorList>
            <person name="Liu C."/>
            <person name="Sun Q."/>
        </authorList>
    </citation>
    <scope>NUCLEOTIDE SEQUENCE</scope>
    <source>
        <strain evidence="1">NSJ-40</strain>
    </source>
</reference>
<sequence length="76" mass="8869">MAQDSLSLTYSIPERKLVSLWYRNKHYFAIRLHTKSSDGTNTYSRKEFNTDVAEWQFMTDAYPYSSDNASKTIAYG</sequence>
<dbReference type="AlphaFoldDB" id="A0A926HMY1"/>
<evidence type="ECO:0000313" key="1">
    <source>
        <dbReference type="EMBL" id="MBC8533627.1"/>
    </source>
</evidence>
<comment type="caution">
    <text evidence="1">The sequence shown here is derived from an EMBL/GenBank/DDBJ whole genome shotgun (WGS) entry which is preliminary data.</text>
</comment>
<organism evidence="1 2">
    <name type="scientific">Yeguia hominis</name>
    <dbReference type="NCBI Taxonomy" id="2763662"/>
    <lineage>
        <taxon>Bacteria</taxon>
        <taxon>Bacillati</taxon>
        <taxon>Bacillota</taxon>
        <taxon>Clostridia</taxon>
        <taxon>Eubacteriales</taxon>
        <taxon>Yeguiaceae</taxon>
        <taxon>Yeguia</taxon>
    </lineage>
</organism>
<keyword evidence="2" id="KW-1185">Reference proteome</keyword>
<gene>
    <name evidence="1" type="ORF">IAG03_06325</name>
</gene>
<protein>
    <submittedName>
        <fullName evidence="1">Uncharacterized protein</fullName>
    </submittedName>
</protein>